<dbReference type="AlphaFoldDB" id="A0A4R1BN32"/>
<dbReference type="Gene3D" id="3.40.50.2000">
    <property type="entry name" value="Glycogen Phosphorylase B"/>
    <property type="match status" value="2"/>
</dbReference>
<dbReference type="EMBL" id="SKBU01000009">
    <property type="protein sequence ID" value="TCJ18879.1"/>
    <property type="molecule type" value="Genomic_DNA"/>
</dbReference>
<gene>
    <name evidence="4" type="ORF">E0L93_05095</name>
</gene>
<feature type="domain" description="Glycosyltransferase subfamily 4-like N-terminal" evidence="3">
    <location>
        <begin position="16"/>
        <end position="132"/>
    </location>
</feature>
<keyword evidence="5" id="KW-1185">Reference proteome</keyword>
<evidence type="ECO:0000313" key="4">
    <source>
        <dbReference type="EMBL" id="TCJ18879.1"/>
    </source>
</evidence>
<evidence type="ECO:0000256" key="2">
    <source>
        <dbReference type="ARBA" id="ARBA00022679"/>
    </source>
</evidence>
<dbReference type="GO" id="GO:0016757">
    <property type="term" value="F:glycosyltransferase activity"/>
    <property type="evidence" value="ECO:0007669"/>
    <property type="project" value="UniProtKB-KW"/>
</dbReference>
<proteinExistence type="predicted"/>
<evidence type="ECO:0000256" key="1">
    <source>
        <dbReference type="ARBA" id="ARBA00022676"/>
    </source>
</evidence>
<keyword evidence="2 4" id="KW-0808">Transferase</keyword>
<keyword evidence="1" id="KW-0328">Glycosyltransferase</keyword>
<dbReference type="GO" id="GO:1901137">
    <property type="term" value="P:carbohydrate derivative biosynthetic process"/>
    <property type="evidence" value="ECO:0007669"/>
    <property type="project" value="UniProtKB-ARBA"/>
</dbReference>
<sequence length="332" mass="36747">MDLFEPDYVGKETVPGFLERIRAFISVQAQLWRRAHGAKALYIRAHPASLPTALWARARRMPVVQELNGPYEDLFIAYPWTRSFAPLFRALIRVPLAMADALIVVTPQLRDWAWEVVGQKPTYVIPNGANTKLFHPNSTVQYPLPKPYVVFFGALARWQGVDTLLQAVERPEWPTELNLVIVGDGVERAKVQAAATHNPKVVYMDRVPYSDVPGIIANSIAGLSPKNGTGGHSKTGLFPLKVFETLACGVPVVVTDFPGQANLVQDCACGLVVPPEDPVALAQAVDYLYRNPDQGAEMGFRGRKAIEQEHSWDRRAEETAKILTMISHSSEA</sequence>
<dbReference type="PANTHER" id="PTHR45947">
    <property type="entry name" value="SULFOQUINOVOSYL TRANSFERASE SQD2"/>
    <property type="match status" value="1"/>
</dbReference>
<dbReference type="OrthoDB" id="509705at2"/>
<evidence type="ECO:0000259" key="3">
    <source>
        <dbReference type="Pfam" id="PF13439"/>
    </source>
</evidence>
<dbReference type="InterPro" id="IPR028098">
    <property type="entry name" value="Glyco_trans_4-like_N"/>
</dbReference>
<dbReference type="Pfam" id="PF13692">
    <property type="entry name" value="Glyco_trans_1_4"/>
    <property type="match status" value="1"/>
</dbReference>
<organism evidence="4 5">
    <name type="scientific">Rubrobacter taiwanensis</name>
    <dbReference type="NCBI Taxonomy" id="185139"/>
    <lineage>
        <taxon>Bacteria</taxon>
        <taxon>Bacillati</taxon>
        <taxon>Actinomycetota</taxon>
        <taxon>Rubrobacteria</taxon>
        <taxon>Rubrobacterales</taxon>
        <taxon>Rubrobacteraceae</taxon>
        <taxon>Rubrobacter</taxon>
    </lineage>
</organism>
<dbReference type="Pfam" id="PF13439">
    <property type="entry name" value="Glyco_transf_4"/>
    <property type="match status" value="1"/>
</dbReference>
<reference evidence="4 5" key="1">
    <citation type="submission" date="2019-03" db="EMBL/GenBank/DDBJ databases">
        <title>Whole genome sequence of a novel Rubrobacter taiwanensis strain, isolated from Yellowstone National Park.</title>
        <authorList>
            <person name="Freed S."/>
            <person name="Ramaley R.F."/>
            <person name="Kyndt J.A."/>
        </authorList>
    </citation>
    <scope>NUCLEOTIDE SEQUENCE [LARGE SCALE GENOMIC DNA]</scope>
    <source>
        <strain evidence="4 5">Yellowstone</strain>
    </source>
</reference>
<dbReference type="Proteomes" id="UP000295244">
    <property type="component" value="Unassembled WGS sequence"/>
</dbReference>
<name>A0A4R1BN32_9ACTN</name>
<evidence type="ECO:0000313" key="5">
    <source>
        <dbReference type="Proteomes" id="UP000295244"/>
    </source>
</evidence>
<protein>
    <submittedName>
        <fullName evidence="4">Glycosyltransferase</fullName>
    </submittedName>
</protein>
<comment type="caution">
    <text evidence="4">The sequence shown here is derived from an EMBL/GenBank/DDBJ whole genome shotgun (WGS) entry which is preliminary data.</text>
</comment>
<accession>A0A4R1BN32</accession>
<dbReference type="CDD" id="cd03794">
    <property type="entry name" value="GT4_WbuB-like"/>
    <property type="match status" value="1"/>
</dbReference>
<dbReference type="SUPFAM" id="SSF53756">
    <property type="entry name" value="UDP-Glycosyltransferase/glycogen phosphorylase"/>
    <property type="match status" value="1"/>
</dbReference>
<dbReference type="PANTHER" id="PTHR45947:SF3">
    <property type="entry name" value="SULFOQUINOVOSYL TRANSFERASE SQD2"/>
    <property type="match status" value="1"/>
</dbReference>
<dbReference type="InterPro" id="IPR050194">
    <property type="entry name" value="Glycosyltransferase_grp1"/>
</dbReference>